<evidence type="ECO:0000256" key="1">
    <source>
        <dbReference type="SAM" id="Coils"/>
    </source>
</evidence>
<feature type="compositionally biased region" description="Polar residues" evidence="2">
    <location>
        <begin position="134"/>
        <end position="143"/>
    </location>
</feature>
<comment type="caution">
    <text evidence="3">The sequence shown here is derived from an EMBL/GenBank/DDBJ whole genome shotgun (WGS) entry which is preliminary data.</text>
</comment>
<gene>
    <name evidence="3" type="ORF">BSL78_21266</name>
</gene>
<protein>
    <submittedName>
        <fullName evidence="3">Uncharacterized protein</fullName>
    </submittedName>
</protein>
<keyword evidence="4" id="KW-1185">Reference proteome</keyword>
<dbReference type="OrthoDB" id="10072310at2759"/>
<dbReference type="EMBL" id="MRZV01000982">
    <property type="protein sequence ID" value="PIK41869.1"/>
    <property type="molecule type" value="Genomic_DNA"/>
</dbReference>
<feature type="compositionally biased region" description="Polar residues" evidence="2">
    <location>
        <begin position="65"/>
        <end position="74"/>
    </location>
</feature>
<feature type="region of interest" description="Disordered" evidence="2">
    <location>
        <begin position="42"/>
        <end position="195"/>
    </location>
</feature>
<evidence type="ECO:0000313" key="3">
    <source>
        <dbReference type="EMBL" id="PIK41869.1"/>
    </source>
</evidence>
<proteinExistence type="predicted"/>
<dbReference type="AlphaFoldDB" id="A0A2G8K1N1"/>
<feature type="compositionally biased region" description="Pro residues" evidence="2">
    <location>
        <begin position="44"/>
        <end position="54"/>
    </location>
</feature>
<evidence type="ECO:0000256" key="2">
    <source>
        <dbReference type="SAM" id="MobiDB-lite"/>
    </source>
</evidence>
<name>A0A2G8K1N1_STIJA</name>
<accession>A0A2G8K1N1</accession>
<evidence type="ECO:0000313" key="4">
    <source>
        <dbReference type="Proteomes" id="UP000230750"/>
    </source>
</evidence>
<feature type="compositionally biased region" description="Low complexity" evidence="2">
    <location>
        <begin position="110"/>
        <end position="122"/>
    </location>
</feature>
<sequence>MPAVEGILLIDIPSNTRIVPGQKFQSHGPMMRPSNHTGFTLLPLDPPPPTPPRAIPNGGRAFYGSTPQPVSSNPPEYHSVPDIAKRQGPQYQEIPYDTTNGHASPAEEAQPPSLLTSLSQQSDTEVDQALYRTSMPTSSSTVPLTAVSAPPPPIPGERRPRKKANPLYDSFGEVVTTSSSSTKKPPPSKDSYHKNPCRCIRHPLYSLPGSREKLVQTTPESTGLPGYEELANIIKKQEDLIMSLHNRVSQLESLLMTNSSENATTTARVAQNTHQIEQLSNQVTALGRNSSTQIQEVQRQVESNDALITSNIQKTSQLESDISTLTARSETMGQDILSITSKNTDQDRDISGLESRIETVKQEVALDLVFYNDSIYMDLEAISKMQGPPGFNGSRGGDGADLSGCEYDYFTDSSSFTGPLTQGTPHTPKTGFVFTGVTCATYGGTAANLMKTEDGSVYCQCEGQTTAYTSLSRFCNIHYWQCPLAA</sequence>
<organism evidence="3 4">
    <name type="scientific">Stichopus japonicus</name>
    <name type="common">Sea cucumber</name>
    <dbReference type="NCBI Taxonomy" id="307972"/>
    <lineage>
        <taxon>Eukaryota</taxon>
        <taxon>Metazoa</taxon>
        <taxon>Echinodermata</taxon>
        <taxon>Eleutherozoa</taxon>
        <taxon>Echinozoa</taxon>
        <taxon>Holothuroidea</taxon>
        <taxon>Aspidochirotacea</taxon>
        <taxon>Aspidochirotida</taxon>
        <taxon>Stichopodidae</taxon>
        <taxon>Apostichopus</taxon>
    </lineage>
</organism>
<feature type="coiled-coil region" evidence="1">
    <location>
        <begin position="227"/>
        <end position="254"/>
    </location>
</feature>
<reference evidence="3 4" key="1">
    <citation type="journal article" date="2017" name="PLoS Biol.">
        <title>The sea cucumber genome provides insights into morphological evolution and visceral regeneration.</title>
        <authorList>
            <person name="Zhang X."/>
            <person name="Sun L."/>
            <person name="Yuan J."/>
            <person name="Sun Y."/>
            <person name="Gao Y."/>
            <person name="Zhang L."/>
            <person name="Li S."/>
            <person name="Dai H."/>
            <person name="Hamel J.F."/>
            <person name="Liu C."/>
            <person name="Yu Y."/>
            <person name="Liu S."/>
            <person name="Lin W."/>
            <person name="Guo K."/>
            <person name="Jin S."/>
            <person name="Xu P."/>
            <person name="Storey K.B."/>
            <person name="Huan P."/>
            <person name="Zhang T."/>
            <person name="Zhou Y."/>
            <person name="Zhang J."/>
            <person name="Lin C."/>
            <person name="Li X."/>
            <person name="Xing L."/>
            <person name="Huo D."/>
            <person name="Sun M."/>
            <person name="Wang L."/>
            <person name="Mercier A."/>
            <person name="Li F."/>
            <person name="Yang H."/>
            <person name="Xiang J."/>
        </authorList>
    </citation>
    <scope>NUCLEOTIDE SEQUENCE [LARGE SCALE GENOMIC DNA]</scope>
    <source>
        <strain evidence="3">Shaxun</strain>
        <tissue evidence="3">Muscle</tissue>
    </source>
</reference>
<dbReference type="Proteomes" id="UP000230750">
    <property type="component" value="Unassembled WGS sequence"/>
</dbReference>
<keyword evidence="1" id="KW-0175">Coiled coil</keyword>